<dbReference type="STRING" id="1527.SAMN04489757_16114"/>
<dbReference type="Pfam" id="PF14501">
    <property type="entry name" value="HATPase_c_5"/>
    <property type="match status" value="1"/>
</dbReference>
<keyword evidence="1" id="KW-0472">Membrane</keyword>
<accession>A0A1I5J1H7</accession>
<protein>
    <submittedName>
        <fullName evidence="3">GHKL domain-containing protein</fullName>
    </submittedName>
</protein>
<evidence type="ECO:0000256" key="1">
    <source>
        <dbReference type="SAM" id="Phobius"/>
    </source>
</evidence>
<reference evidence="3 4" key="1">
    <citation type="submission" date="2016-10" db="EMBL/GenBank/DDBJ databases">
        <authorList>
            <person name="de Groot N.N."/>
        </authorList>
    </citation>
    <scope>NUCLEOTIDE SEQUENCE [LARGE SCALE GENOMIC DNA]</scope>
    <source>
        <strain evidence="3 4">DSM 1283</strain>
    </source>
</reference>
<evidence type="ECO:0000259" key="2">
    <source>
        <dbReference type="Pfam" id="PF14501"/>
    </source>
</evidence>
<dbReference type="InterPro" id="IPR036890">
    <property type="entry name" value="HATPase_C_sf"/>
</dbReference>
<feature type="transmembrane region" description="Helical" evidence="1">
    <location>
        <begin position="60"/>
        <end position="77"/>
    </location>
</feature>
<feature type="transmembrane region" description="Helical" evidence="1">
    <location>
        <begin position="119"/>
        <end position="139"/>
    </location>
</feature>
<evidence type="ECO:0000313" key="3">
    <source>
        <dbReference type="EMBL" id="SFO66483.1"/>
    </source>
</evidence>
<sequence>MYFVVYWIILYFLELIKMGLITVKLLDYKSNKKYYTYFIGLISMFLVISITYIGLINETILSFLFMIIIIFVFYQVLIGHRKFLGILLSHILLSIIDIILSGGLAFLFKIDTDMLIHNYFIRFIGNLLIVPLLFIIVLIKNKKDLNMERIRLYLKSQHILLMILGIFACGLYIAPIQIYGLTESGSYVRNLVTFGFTISGLVFILLCIFFFLGNADKIQYRQMMEAKEKLLVQQQQYYKARIEKDENTKKFRHDISNHIYCMSYLCKAKKYDELEKYLTSMESTIQELSLKIYTGNEVLNIIVNDLLERYKDNHIQFLWIGMVPEHIKLSAMDICTIFSNLLINAIEAVVKIENYSKRIIKVQIKLLDENMVINISNPVSEKINIINNRLISSKKDKGQHGYGSLNVQECVERYKGDISYSCDVNYFTVEILLYNMLIIK</sequence>
<feature type="transmembrane region" description="Helical" evidence="1">
    <location>
        <begin position="6"/>
        <end position="23"/>
    </location>
</feature>
<dbReference type="SUPFAM" id="SSF55874">
    <property type="entry name" value="ATPase domain of HSP90 chaperone/DNA topoisomerase II/histidine kinase"/>
    <property type="match status" value="1"/>
</dbReference>
<dbReference type="AlphaFoldDB" id="A0A1I5J1H7"/>
<dbReference type="Proteomes" id="UP000198806">
    <property type="component" value="Unassembled WGS sequence"/>
</dbReference>
<feature type="transmembrane region" description="Helical" evidence="1">
    <location>
        <begin position="84"/>
        <end position="107"/>
    </location>
</feature>
<feature type="transmembrane region" description="Helical" evidence="1">
    <location>
        <begin position="191"/>
        <end position="213"/>
    </location>
</feature>
<feature type="domain" description="Sensor histidine kinase NatK-like C-terminal" evidence="2">
    <location>
        <begin position="330"/>
        <end position="433"/>
    </location>
</feature>
<dbReference type="InterPro" id="IPR032834">
    <property type="entry name" value="NatK-like_C"/>
</dbReference>
<name>A0A1I5J1H7_9FIRM</name>
<dbReference type="GO" id="GO:0042802">
    <property type="term" value="F:identical protein binding"/>
    <property type="evidence" value="ECO:0007669"/>
    <property type="project" value="TreeGrafter"/>
</dbReference>
<dbReference type="Gene3D" id="3.30.565.10">
    <property type="entry name" value="Histidine kinase-like ATPase, C-terminal domain"/>
    <property type="match status" value="1"/>
</dbReference>
<proteinExistence type="predicted"/>
<dbReference type="PANTHER" id="PTHR40448:SF1">
    <property type="entry name" value="TWO-COMPONENT SENSOR HISTIDINE KINASE"/>
    <property type="match status" value="1"/>
</dbReference>
<dbReference type="EMBL" id="FOWD01000061">
    <property type="protein sequence ID" value="SFO66483.1"/>
    <property type="molecule type" value="Genomic_DNA"/>
</dbReference>
<feature type="transmembrane region" description="Helical" evidence="1">
    <location>
        <begin position="35"/>
        <end position="54"/>
    </location>
</feature>
<keyword evidence="1" id="KW-0812">Transmembrane</keyword>
<evidence type="ECO:0000313" key="4">
    <source>
        <dbReference type="Proteomes" id="UP000198806"/>
    </source>
</evidence>
<organism evidence="3 4">
    <name type="scientific">Anaerocolumna aminovalerica</name>
    <dbReference type="NCBI Taxonomy" id="1527"/>
    <lineage>
        <taxon>Bacteria</taxon>
        <taxon>Bacillati</taxon>
        <taxon>Bacillota</taxon>
        <taxon>Clostridia</taxon>
        <taxon>Lachnospirales</taxon>
        <taxon>Lachnospiraceae</taxon>
        <taxon>Anaerocolumna</taxon>
    </lineage>
</organism>
<gene>
    <name evidence="3" type="ORF">SAMN04489757_16114</name>
</gene>
<dbReference type="PANTHER" id="PTHR40448">
    <property type="entry name" value="TWO-COMPONENT SENSOR HISTIDINE KINASE"/>
    <property type="match status" value="1"/>
</dbReference>
<feature type="transmembrane region" description="Helical" evidence="1">
    <location>
        <begin position="159"/>
        <end position="179"/>
    </location>
</feature>
<keyword evidence="1" id="KW-1133">Transmembrane helix</keyword>
<dbReference type="OrthoDB" id="9813149at2"/>
<keyword evidence="4" id="KW-1185">Reference proteome</keyword>
<dbReference type="CDD" id="cd16935">
    <property type="entry name" value="HATPase_AgrC-ComD-like"/>
    <property type="match status" value="1"/>
</dbReference>